<accession>A0A7M3UNS8</accession>
<reference evidence="1" key="1">
    <citation type="submission" date="2020-06" db="EMBL/GenBank/DDBJ databases">
        <title>Lateral gene transfer of anion-conducting channel rhodopsins between green algae and giant viruses.</title>
        <authorList>
            <person name="Rozenberg A."/>
            <person name="Oppermann J."/>
            <person name="Wietek J."/>
            <person name="Fernandez Lahore R.G."/>
            <person name="Sandaa R.-A."/>
            <person name="Bratbak G."/>
            <person name="Hegemann P."/>
            <person name="Beja O."/>
        </authorList>
    </citation>
    <scope>NUCLEOTIDE SEQUENCE</scope>
    <source>
        <strain evidence="1">01B</strain>
    </source>
</reference>
<organismHost>
    <name type="scientific">Pyramimonas plurioculata</name>
    <dbReference type="NCBI Taxonomy" id="36893"/>
</organismHost>
<name>A0A7M3UNS8_POV01</name>
<organism evidence="1">
    <name type="scientific">Pyramimonas orientalis virus</name>
    <name type="common">PoV01</name>
    <dbReference type="NCBI Taxonomy" id="455367"/>
    <lineage>
        <taxon>Viruses</taxon>
        <taxon>Varidnaviria</taxon>
        <taxon>Bamfordvirae</taxon>
        <taxon>Nucleocytoviricota</taxon>
        <taxon>Megaviricetes</taxon>
        <taxon>Imitervirales</taxon>
        <taxon>Allomimiviridae</taxon>
        <taxon>Heliosvirus</taxon>
        <taxon>Heliosvirus raunefjordenense</taxon>
    </lineage>
</organism>
<gene>
    <name evidence="1" type="ORF">HWQ62_00224</name>
</gene>
<evidence type="ECO:0000313" key="1">
    <source>
        <dbReference type="EMBL" id="QOI90361.1"/>
    </source>
</evidence>
<dbReference type="EMBL" id="MT663535">
    <property type="protein sequence ID" value="QOI90361.1"/>
    <property type="molecule type" value="Genomic_DNA"/>
</dbReference>
<proteinExistence type="predicted"/>
<sequence>MAPFTRSQYRAKVGAFSKDVIENPPIMDVILRQLLDSRTEGNVVSKTARDIANVRLVFKSEAIVDVINKHIVNLKAYIQREKAFETELFRLLALHDDVYDMDERITSAGNIYSYCLVDNIDILNSPKFFHLRKGMINNLNEINKESLQFKTKYGDKCLKIIMKK</sequence>
<protein>
    <submittedName>
        <fullName evidence="1">Uncharacterized protein</fullName>
    </submittedName>
</protein>